<accession>A0A1B4LKA0</accession>
<organism evidence="1 2">
    <name type="scientific">Burkholderia ubonensis</name>
    <dbReference type="NCBI Taxonomy" id="101571"/>
    <lineage>
        <taxon>Bacteria</taxon>
        <taxon>Pseudomonadati</taxon>
        <taxon>Pseudomonadota</taxon>
        <taxon>Betaproteobacteria</taxon>
        <taxon>Burkholderiales</taxon>
        <taxon>Burkholderiaceae</taxon>
        <taxon>Burkholderia</taxon>
        <taxon>Burkholderia cepacia complex</taxon>
    </lineage>
</organism>
<dbReference type="EMBL" id="CP013422">
    <property type="protein sequence ID" value="AOJ77583.1"/>
    <property type="molecule type" value="Genomic_DNA"/>
</dbReference>
<proteinExistence type="predicted"/>
<protein>
    <recommendedName>
        <fullName evidence="3">Lipoprotein</fullName>
    </recommendedName>
</protein>
<evidence type="ECO:0000313" key="1">
    <source>
        <dbReference type="EMBL" id="AOJ77583.1"/>
    </source>
</evidence>
<dbReference type="PROSITE" id="PS51257">
    <property type="entry name" value="PROKAR_LIPOPROTEIN"/>
    <property type="match status" value="1"/>
</dbReference>
<evidence type="ECO:0000313" key="2">
    <source>
        <dbReference type="Proteomes" id="UP000243680"/>
    </source>
</evidence>
<gene>
    <name evidence="1" type="ORF">WJ35_21040</name>
</gene>
<dbReference type="Proteomes" id="UP000243680">
    <property type="component" value="Chromosome 2"/>
</dbReference>
<reference evidence="1 2" key="1">
    <citation type="submission" date="2015-12" db="EMBL/GenBank/DDBJ databases">
        <title>Diversity of Burkholderia near neighbor genomes.</title>
        <authorList>
            <person name="Sahl J."/>
            <person name="Wagner D."/>
            <person name="Keim P."/>
        </authorList>
    </citation>
    <scope>NUCLEOTIDE SEQUENCE [LARGE SCALE GENOMIC DNA]</scope>
    <source>
        <strain evidence="1 2">MSMB0783</strain>
    </source>
</reference>
<dbReference type="RefSeq" id="WP_059890522.1">
    <property type="nucleotide sequence ID" value="NZ_CP013422.1"/>
</dbReference>
<dbReference type="AlphaFoldDB" id="A0A1B4LKA0"/>
<evidence type="ECO:0008006" key="3">
    <source>
        <dbReference type="Google" id="ProtNLM"/>
    </source>
</evidence>
<sequence length="194" mass="19495">MNNKSELIGLMSTVVVLAACGGGGDGGGSAASGNSAGSTSQTTTTTTAAFSCPATYKKLSLSNNSVIANANLNLTTDDGIATLTVKTPASGQTGDLTICLGKPDPAPAGVTANYIYEVKSSGDLHAMASSTLTLNFTTNTVPNPNPPVVEFADVSGSTVVYKQLTQGASYATAPNYSLSANAQDSGLYVVRLTK</sequence>
<name>A0A1B4LKA0_9BURK</name>